<dbReference type="Proteomes" id="UP000218332">
    <property type="component" value="Unassembled WGS sequence"/>
</dbReference>
<dbReference type="RefSeq" id="WP_095612178.1">
    <property type="nucleotide sequence ID" value="NZ_NMPM01000106.1"/>
</dbReference>
<gene>
    <name evidence="1" type="ORF">CF392_14595</name>
</gene>
<name>A0A2A2I0T7_9GAMM</name>
<dbReference type="PANTHER" id="PTHR42877">
    <property type="entry name" value="L-ORNITHINE N(5)-MONOOXYGENASE-RELATED"/>
    <property type="match status" value="1"/>
</dbReference>
<dbReference type="Pfam" id="PF13738">
    <property type="entry name" value="Pyr_redox_3"/>
    <property type="match status" value="1"/>
</dbReference>
<dbReference type="PANTHER" id="PTHR42877:SF4">
    <property type="entry name" value="FAD_NAD(P)-BINDING DOMAIN-CONTAINING PROTEIN-RELATED"/>
    <property type="match status" value="1"/>
</dbReference>
<dbReference type="InterPro" id="IPR036188">
    <property type="entry name" value="FAD/NAD-bd_sf"/>
</dbReference>
<comment type="caution">
    <text evidence="1">The sequence shown here is derived from an EMBL/GenBank/DDBJ whole genome shotgun (WGS) entry which is preliminary data.</text>
</comment>
<dbReference type="GO" id="GO:0004497">
    <property type="term" value="F:monooxygenase activity"/>
    <property type="evidence" value="ECO:0007669"/>
    <property type="project" value="UniProtKB-KW"/>
</dbReference>
<dbReference type="EMBL" id="NMPM01000106">
    <property type="protein sequence ID" value="PAV24755.1"/>
    <property type="molecule type" value="Genomic_DNA"/>
</dbReference>
<keyword evidence="1" id="KW-0560">Oxidoreductase</keyword>
<keyword evidence="2" id="KW-1185">Reference proteome</keyword>
<sequence>MQPDIPVLIIGAGFGGLGMAIRLKERGRNDFLIVEKGDDVGGCWRDNTYPGAACDVPSHLYSFSFERHYPWSRRFAPQAEILDYLQYCARKYAVDDRIRFNTEVCEAHYRDEDGLWSVTLSDGDTLTTRALITATGQLNRPAYPPLSGIDDFAGAHFHSARWDHGVDLTGKNVAVVGTGASAIQFVPEVAKSAGHLTLFQRSAAYVLPKPDRLYHPTEHWVMSKLPVTQTLDRLKLYTTFETRVLGFTAFKKAMVGYEWLFQRHLKKQVQDPELRRTLTPDYPMGCKRILMSNNYYDALTRDNVSVVGHGIESVTRNGLVDDTGTHHPADVIIYGTGFQATDFLSPMTITGRDGKSLNDAWRDGAEAYLGITVHGFPNLFMLYGPNTNLGHNSIIYMLESQIDYVLQCIDALDRPDVQAMEVRPEPQSRFNDRLQAQIRNTVWDQGCDSWYKTASGKNTNNWPGFTFDYRRRTRAIATDDYDFIPAKPSQGSSHA</sequence>
<dbReference type="PRINTS" id="PR00411">
    <property type="entry name" value="PNDRDTASEI"/>
</dbReference>
<dbReference type="AlphaFoldDB" id="A0A2A2I0T7"/>
<proteinExistence type="predicted"/>
<dbReference type="InterPro" id="IPR051209">
    <property type="entry name" value="FAD-bind_Monooxygenase_sf"/>
</dbReference>
<accession>A0A2A2I0T7</accession>
<dbReference type="Gene3D" id="3.50.50.60">
    <property type="entry name" value="FAD/NAD(P)-binding domain"/>
    <property type="match status" value="2"/>
</dbReference>
<dbReference type="SUPFAM" id="SSF51905">
    <property type="entry name" value="FAD/NAD(P)-binding domain"/>
    <property type="match status" value="2"/>
</dbReference>
<keyword evidence="1" id="KW-0503">Monooxygenase</keyword>
<protein>
    <submittedName>
        <fullName evidence="1">4-hydroxyacetophenone monooxygenase</fullName>
    </submittedName>
</protein>
<organism evidence="1 2">
    <name type="scientific">Tamilnaduibacter salinus</name>
    <dbReference type="NCBI Taxonomy" id="1484056"/>
    <lineage>
        <taxon>Bacteria</taxon>
        <taxon>Pseudomonadati</taxon>
        <taxon>Pseudomonadota</taxon>
        <taxon>Gammaproteobacteria</taxon>
        <taxon>Pseudomonadales</taxon>
        <taxon>Marinobacteraceae</taxon>
        <taxon>Tamilnaduibacter</taxon>
    </lineage>
</organism>
<evidence type="ECO:0000313" key="1">
    <source>
        <dbReference type="EMBL" id="PAV24755.1"/>
    </source>
</evidence>
<reference evidence="1 2" key="1">
    <citation type="submission" date="2017-07" db="EMBL/GenBank/DDBJ databases">
        <title>Tamlnaduibacter salinus (Mi-7) genome sequencing.</title>
        <authorList>
            <person name="Verma A."/>
            <person name="Krishnamurthi S."/>
        </authorList>
    </citation>
    <scope>NUCLEOTIDE SEQUENCE [LARGE SCALE GENOMIC DNA]</scope>
    <source>
        <strain evidence="1 2">Mi-7</strain>
    </source>
</reference>
<evidence type="ECO:0000313" key="2">
    <source>
        <dbReference type="Proteomes" id="UP000218332"/>
    </source>
</evidence>